<feature type="domain" description="Exoribonuclease phosphorolytic" evidence="10">
    <location>
        <begin position="94"/>
        <end position="155"/>
    </location>
</feature>
<dbReference type="GO" id="GO:0003723">
    <property type="term" value="F:RNA binding"/>
    <property type="evidence" value="ECO:0007669"/>
    <property type="project" value="UniProtKB-KW"/>
</dbReference>
<comment type="caution">
    <text evidence="11">The sequence shown here is derived from an EMBL/GenBank/DDBJ whole genome shotgun (WGS) entry which is preliminary data.</text>
</comment>
<organism evidence="11 12">
    <name type="scientific">Phytophthora cactorum</name>
    <dbReference type="NCBI Taxonomy" id="29920"/>
    <lineage>
        <taxon>Eukaryota</taxon>
        <taxon>Sar</taxon>
        <taxon>Stramenopiles</taxon>
        <taxon>Oomycota</taxon>
        <taxon>Peronosporomycetes</taxon>
        <taxon>Peronosporales</taxon>
        <taxon>Peronosporaceae</taxon>
        <taxon>Phytophthora</taxon>
    </lineage>
</organism>
<dbReference type="GO" id="GO:0000176">
    <property type="term" value="C:nuclear exosome (RNase complex)"/>
    <property type="evidence" value="ECO:0007669"/>
    <property type="project" value="TreeGrafter"/>
</dbReference>
<evidence type="ECO:0000256" key="5">
    <source>
        <dbReference type="ARBA" id="ARBA00022552"/>
    </source>
</evidence>
<evidence type="ECO:0000259" key="10">
    <source>
        <dbReference type="Pfam" id="PF03725"/>
    </source>
</evidence>
<dbReference type="InterPro" id="IPR020568">
    <property type="entry name" value="Ribosomal_Su5_D2-typ_SF"/>
</dbReference>
<gene>
    <name evidence="11" type="ORF">PC110_g8989</name>
</gene>
<dbReference type="GO" id="GO:0016075">
    <property type="term" value="P:rRNA catabolic process"/>
    <property type="evidence" value="ECO:0007669"/>
    <property type="project" value="TreeGrafter"/>
</dbReference>
<accession>A0A329SDK2</accession>
<dbReference type="Proteomes" id="UP000251314">
    <property type="component" value="Unassembled WGS sequence"/>
</dbReference>
<keyword evidence="8" id="KW-0539">Nucleus</keyword>
<dbReference type="GO" id="GO:0000177">
    <property type="term" value="C:cytoplasmic exosome (RNase complex)"/>
    <property type="evidence" value="ECO:0007669"/>
    <property type="project" value="TreeGrafter"/>
</dbReference>
<dbReference type="STRING" id="29920.A0A329SDK2"/>
<proteinExistence type="inferred from homology"/>
<dbReference type="CDD" id="cd11371">
    <property type="entry name" value="RNase_PH_MTR3"/>
    <property type="match status" value="1"/>
</dbReference>
<name>A0A329SDK2_9STRA</name>
<sequence length="177" mass="18914">ARREFSKDGQLVCDVKYAPFADKLTRRERGQDPDEMELSAIVEEALAPAVMLHKLPKCIVSVFVTILEDDGGVFAAAINCASLALADAAVEMYDVVTASSAGIVNGSVVLDPSREEEQRGDGKLALAYMPSVGRVTYMLQAGKIHHTQLQEAVDLCTDACTGVTRSLLTASLLQALS</sequence>
<keyword evidence="12" id="KW-1185">Reference proteome</keyword>
<dbReference type="PANTHER" id="PTHR11953">
    <property type="entry name" value="EXOSOME COMPLEX COMPONENT"/>
    <property type="match status" value="1"/>
</dbReference>
<keyword evidence="6" id="KW-0271">Exosome</keyword>
<dbReference type="AlphaFoldDB" id="A0A329SDK2"/>
<evidence type="ECO:0000256" key="3">
    <source>
        <dbReference type="ARBA" id="ARBA00006678"/>
    </source>
</evidence>
<dbReference type="OrthoDB" id="2504340at2759"/>
<feature type="domain" description="Exoribonuclease phosphorolytic" evidence="9">
    <location>
        <begin position="6"/>
        <end position="90"/>
    </location>
</feature>
<dbReference type="InterPro" id="IPR050080">
    <property type="entry name" value="RNase_PH"/>
</dbReference>
<reference evidence="11 12" key="1">
    <citation type="submission" date="2018-01" db="EMBL/GenBank/DDBJ databases">
        <title>Draft genome of the strawberry crown rot pathogen Phytophthora cactorum.</title>
        <authorList>
            <person name="Armitage A.D."/>
            <person name="Lysoe E."/>
            <person name="Nellist C.F."/>
            <person name="Harrison R.J."/>
            <person name="Brurberg M.B."/>
        </authorList>
    </citation>
    <scope>NUCLEOTIDE SEQUENCE [LARGE SCALE GENOMIC DNA]</scope>
    <source>
        <strain evidence="11 12">10300</strain>
    </source>
</reference>
<evidence type="ECO:0000256" key="8">
    <source>
        <dbReference type="ARBA" id="ARBA00023242"/>
    </source>
</evidence>
<evidence type="ECO:0000313" key="12">
    <source>
        <dbReference type="Proteomes" id="UP000251314"/>
    </source>
</evidence>
<dbReference type="GO" id="GO:0034475">
    <property type="term" value="P:U4 snRNA 3'-end processing"/>
    <property type="evidence" value="ECO:0007669"/>
    <property type="project" value="TreeGrafter"/>
</dbReference>
<comment type="subcellular location">
    <subcellularLocation>
        <location evidence="2">Cytoplasm</location>
    </subcellularLocation>
    <subcellularLocation>
        <location evidence="1">Nucleus</location>
    </subcellularLocation>
</comment>
<evidence type="ECO:0000256" key="2">
    <source>
        <dbReference type="ARBA" id="ARBA00004496"/>
    </source>
</evidence>
<dbReference type="InterPro" id="IPR015847">
    <property type="entry name" value="ExoRNase_PH_dom2"/>
</dbReference>
<keyword evidence="7" id="KW-0694">RNA-binding</keyword>
<dbReference type="Pfam" id="PF03725">
    <property type="entry name" value="RNase_PH_C"/>
    <property type="match status" value="1"/>
</dbReference>
<feature type="non-terminal residue" evidence="11">
    <location>
        <position position="1"/>
    </location>
</feature>
<evidence type="ECO:0000259" key="9">
    <source>
        <dbReference type="Pfam" id="PF01138"/>
    </source>
</evidence>
<evidence type="ECO:0000313" key="11">
    <source>
        <dbReference type="EMBL" id="RAW34691.1"/>
    </source>
</evidence>
<evidence type="ECO:0000256" key="1">
    <source>
        <dbReference type="ARBA" id="ARBA00004123"/>
    </source>
</evidence>
<dbReference type="GO" id="GO:0005730">
    <property type="term" value="C:nucleolus"/>
    <property type="evidence" value="ECO:0007669"/>
    <property type="project" value="TreeGrafter"/>
</dbReference>
<dbReference type="SUPFAM" id="SSF54211">
    <property type="entry name" value="Ribosomal protein S5 domain 2-like"/>
    <property type="match status" value="1"/>
</dbReference>
<dbReference type="PANTHER" id="PTHR11953:SF2">
    <property type="entry name" value="EXOSOME COMPLEX COMPONENT MTR3"/>
    <property type="match status" value="1"/>
</dbReference>
<evidence type="ECO:0000256" key="6">
    <source>
        <dbReference type="ARBA" id="ARBA00022835"/>
    </source>
</evidence>
<dbReference type="InterPro" id="IPR027408">
    <property type="entry name" value="PNPase/RNase_PH_dom_sf"/>
</dbReference>
<evidence type="ECO:0000256" key="7">
    <source>
        <dbReference type="ARBA" id="ARBA00022884"/>
    </source>
</evidence>
<dbReference type="InterPro" id="IPR001247">
    <property type="entry name" value="ExoRNase_PH_dom1"/>
</dbReference>
<dbReference type="Gene3D" id="3.30.230.70">
    <property type="entry name" value="GHMP Kinase, N-terminal domain"/>
    <property type="match status" value="1"/>
</dbReference>
<keyword evidence="4" id="KW-0963">Cytoplasm</keyword>
<dbReference type="Pfam" id="PF01138">
    <property type="entry name" value="RNase_PH"/>
    <property type="match status" value="1"/>
</dbReference>
<dbReference type="GO" id="GO:0071028">
    <property type="term" value="P:nuclear mRNA surveillance"/>
    <property type="evidence" value="ECO:0007669"/>
    <property type="project" value="TreeGrafter"/>
</dbReference>
<dbReference type="GO" id="GO:0006364">
    <property type="term" value="P:rRNA processing"/>
    <property type="evidence" value="ECO:0007669"/>
    <property type="project" value="UniProtKB-KW"/>
</dbReference>
<keyword evidence="5" id="KW-0698">rRNA processing</keyword>
<protein>
    <submittedName>
        <fullName evidence="11">Uncharacterized protein</fullName>
    </submittedName>
</protein>
<dbReference type="EMBL" id="MJFZ01000193">
    <property type="protein sequence ID" value="RAW34691.1"/>
    <property type="molecule type" value="Genomic_DNA"/>
</dbReference>
<dbReference type="VEuPathDB" id="FungiDB:PC110_g8989"/>
<evidence type="ECO:0000256" key="4">
    <source>
        <dbReference type="ARBA" id="ARBA00022490"/>
    </source>
</evidence>
<dbReference type="SUPFAM" id="SSF55666">
    <property type="entry name" value="Ribonuclease PH domain 2-like"/>
    <property type="match status" value="1"/>
</dbReference>
<comment type="similarity">
    <text evidence="3">Belongs to the RNase PH family.</text>
</comment>
<dbReference type="GO" id="GO:0071051">
    <property type="term" value="P:poly(A)-dependent snoRNA 3'-end processing"/>
    <property type="evidence" value="ECO:0007669"/>
    <property type="project" value="TreeGrafter"/>
</dbReference>
<dbReference type="InterPro" id="IPR036345">
    <property type="entry name" value="ExoRNase_PH_dom2_sf"/>
</dbReference>